<reference evidence="6" key="1">
    <citation type="submission" date="2019-11" db="EMBL/GenBank/DDBJ databases">
        <title>Characterization of Clostridium perfringens isolates from swine manure treated agricultural soils.</title>
        <authorList>
            <person name="Wushke S.T."/>
        </authorList>
    </citation>
    <scope>NUCLEOTIDE SEQUENCE</scope>
    <source>
        <strain evidence="6">X26</strain>
    </source>
</reference>
<feature type="non-terminal residue" evidence="6">
    <location>
        <position position="139"/>
    </location>
</feature>
<accession>A0AAW9IDU3</accession>
<evidence type="ECO:0000259" key="5">
    <source>
        <dbReference type="Pfam" id="PF00733"/>
    </source>
</evidence>
<dbReference type="Pfam" id="PF00733">
    <property type="entry name" value="Asn_synthase"/>
    <property type="match status" value="1"/>
</dbReference>
<dbReference type="EMBL" id="WNVC01001240">
    <property type="protein sequence ID" value="MDZ5001294.1"/>
    <property type="molecule type" value="Genomic_DNA"/>
</dbReference>
<organism evidence="6 7">
    <name type="scientific">Clostridium perfringens</name>
    <dbReference type="NCBI Taxonomy" id="1502"/>
    <lineage>
        <taxon>Bacteria</taxon>
        <taxon>Bacillati</taxon>
        <taxon>Bacillota</taxon>
        <taxon>Clostridia</taxon>
        <taxon>Eubacteriales</taxon>
        <taxon>Clostridiaceae</taxon>
        <taxon>Clostridium</taxon>
    </lineage>
</organism>
<dbReference type="InterPro" id="IPR014729">
    <property type="entry name" value="Rossmann-like_a/b/a_fold"/>
</dbReference>
<protein>
    <recommendedName>
        <fullName evidence="2">asparagine synthase (glutamine-hydrolyzing)</fullName>
        <ecNumber evidence="2">6.3.5.4</ecNumber>
    </recommendedName>
</protein>
<feature type="domain" description="Asparagine synthetase" evidence="5">
    <location>
        <begin position="52"/>
        <end position="138"/>
    </location>
</feature>
<gene>
    <name evidence="6" type="ORF">GNF79_20010</name>
</gene>
<evidence type="ECO:0000256" key="1">
    <source>
        <dbReference type="ARBA" id="ARBA00005187"/>
    </source>
</evidence>
<dbReference type="InterPro" id="IPR001962">
    <property type="entry name" value="Asn_synthase"/>
</dbReference>
<dbReference type="EC" id="6.3.5.4" evidence="2"/>
<keyword evidence="3" id="KW-0028">Amino-acid biosynthesis</keyword>
<sequence length="139" mass="15742">PAVIPGTTVYKGIAEVKPAQYILVREDGITKDMYWELKAEEFNESKEEAVEHVRDLLIDSIKRQLVGDVPLCTFLSGGLDSSAISAIAAEEYRKKNKILTTYSIDYEDNEKYFKSSLFQPTSDQHFAEIMAEYIGSNHK</sequence>
<feature type="non-terminal residue" evidence="6">
    <location>
        <position position="1"/>
    </location>
</feature>
<keyword evidence="3" id="KW-0061">Asparagine biosynthesis</keyword>
<comment type="caution">
    <text evidence="6">The sequence shown here is derived from an EMBL/GenBank/DDBJ whole genome shotgun (WGS) entry which is preliminary data.</text>
</comment>
<evidence type="ECO:0000313" key="6">
    <source>
        <dbReference type="EMBL" id="MDZ5001294.1"/>
    </source>
</evidence>
<evidence type="ECO:0000256" key="3">
    <source>
        <dbReference type="ARBA" id="ARBA00022888"/>
    </source>
</evidence>
<proteinExistence type="predicted"/>
<comment type="pathway">
    <text evidence="1">Amino-acid biosynthesis; L-asparagine biosynthesis; L-asparagine from L-aspartate (L-Gln route): step 1/1.</text>
</comment>
<dbReference type="GO" id="GO:0005829">
    <property type="term" value="C:cytosol"/>
    <property type="evidence" value="ECO:0007669"/>
    <property type="project" value="TreeGrafter"/>
</dbReference>
<dbReference type="GO" id="GO:0004066">
    <property type="term" value="F:asparagine synthase (glutamine-hydrolyzing) activity"/>
    <property type="evidence" value="ECO:0007669"/>
    <property type="project" value="UniProtKB-EC"/>
</dbReference>
<dbReference type="Gene3D" id="3.40.50.620">
    <property type="entry name" value="HUPs"/>
    <property type="match status" value="1"/>
</dbReference>
<evidence type="ECO:0000313" key="7">
    <source>
        <dbReference type="Proteomes" id="UP001291306"/>
    </source>
</evidence>
<dbReference type="PANTHER" id="PTHR43284">
    <property type="entry name" value="ASPARAGINE SYNTHETASE (GLUTAMINE-HYDROLYZING)"/>
    <property type="match status" value="1"/>
</dbReference>
<comment type="catalytic activity">
    <reaction evidence="4">
        <text>L-aspartate + L-glutamine + ATP + H2O = L-asparagine + L-glutamate + AMP + diphosphate + H(+)</text>
        <dbReference type="Rhea" id="RHEA:12228"/>
        <dbReference type="ChEBI" id="CHEBI:15377"/>
        <dbReference type="ChEBI" id="CHEBI:15378"/>
        <dbReference type="ChEBI" id="CHEBI:29985"/>
        <dbReference type="ChEBI" id="CHEBI:29991"/>
        <dbReference type="ChEBI" id="CHEBI:30616"/>
        <dbReference type="ChEBI" id="CHEBI:33019"/>
        <dbReference type="ChEBI" id="CHEBI:58048"/>
        <dbReference type="ChEBI" id="CHEBI:58359"/>
        <dbReference type="ChEBI" id="CHEBI:456215"/>
        <dbReference type="EC" id="6.3.5.4"/>
    </reaction>
</comment>
<dbReference type="Proteomes" id="UP001291306">
    <property type="component" value="Unassembled WGS sequence"/>
</dbReference>
<name>A0AAW9IDU3_CLOPF</name>
<dbReference type="AlphaFoldDB" id="A0AAW9IDU3"/>
<dbReference type="SUPFAM" id="SSF52402">
    <property type="entry name" value="Adenine nucleotide alpha hydrolases-like"/>
    <property type="match status" value="1"/>
</dbReference>
<evidence type="ECO:0000256" key="4">
    <source>
        <dbReference type="ARBA" id="ARBA00048741"/>
    </source>
</evidence>
<dbReference type="GO" id="GO:0006529">
    <property type="term" value="P:asparagine biosynthetic process"/>
    <property type="evidence" value="ECO:0007669"/>
    <property type="project" value="UniProtKB-KW"/>
</dbReference>
<dbReference type="PANTHER" id="PTHR43284:SF1">
    <property type="entry name" value="ASPARAGINE SYNTHETASE"/>
    <property type="match status" value="1"/>
</dbReference>
<dbReference type="InterPro" id="IPR051786">
    <property type="entry name" value="ASN_synthetase/amidase"/>
</dbReference>
<dbReference type="RefSeq" id="WP_322459396.1">
    <property type="nucleotide sequence ID" value="NZ_WNVC01001240.1"/>
</dbReference>
<evidence type="ECO:0000256" key="2">
    <source>
        <dbReference type="ARBA" id="ARBA00012737"/>
    </source>
</evidence>